<dbReference type="EMBL" id="KE504230">
    <property type="protein sequence ID" value="EPS94515.1"/>
    <property type="molecule type" value="Genomic_DNA"/>
</dbReference>
<accession>S8EY41</accession>
<dbReference type="HOGENOM" id="CLU_727685_0_0_1"/>
<name>S8EY41_FOMSC</name>
<keyword evidence="2" id="KW-1185">Reference proteome</keyword>
<dbReference type="eggNOG" id="ENOG502R1Q1">
    <property type="taxonomic scope" value="Eukaryota"/>
</dbReference>
<dbReference type="InParanoid" id="S8EY41"/>
<dbReference type="OrthoDB" id="2755675at2759"/>
<evidence type="ECO:0000313" key="2">
    <source>
        <dbReference type="Proteomes" id="UP000015241"/>
    </source>
</evidence>
<evidence type="ECO:0000313" key="1">
    <source>
        <dbReference type="EMBL" id="EPS94515.1"/>
    </source>
</evidence>
<reference evidence="1 2" key="1">
    <citation type="journal article" date="2012" name="Science">
        <title>The Paleozoic origin of enzymatic lignin decomposition reconstructed from 31 fungal genomes.</title>
        <authorList>
            <person name="Floudas D."/>
            <person name="Binder M."/>
            <person name="Riley R."/>
            <person name="Barry K."/>
            <person name="Blanchette R.A."/>
            <person name="Henrissat B."/>
            <person name="Martinez A.T."/>
            <person name="Otillar R."/>
            <person name="Spatafora J.W."/>
            <person name="Yadav J.S."/>
            <person name="Aerts A."/>
            <person name="Benoit I."/>
            <person name="Boyd A."/>
            <person name="Carlson A."/>
            <person name="Copeland A."/>
            <person name="Coutinho P.M."/>
            <person name="de Vries R.P."/>
            <person name="Ferreira P."/>
            <person name="Findley K."/>
            <person name="Foster B."/>
            <person name="Gaskell J."/>
            <person name="Glotzer D."/>
            <person name="Gorecki P."/>
            <person name="Heitman J."/>
            <person name="Hesse C."/>
            <person name="Hori C."/>
            <person name="Igarashi K."/>
            <person name="Jurgens J.A."/>
            <person name="Kallen N."/>
            <person name="Kersten P."/>
            <person name="Kohler A."/>
            <person name="Kuees U."/>
            <person name="Kumar T.K.A."/>
            <person name="Kuo A."/>
            <person name="LaButti K."/>
            <person name="Larrondo L.F."/>
            <person name="Lindquist E."/>
            <person name="Ling A."/>
            <person name="Lombard V."/>
            <person name="Lucas S."/>
            <person name="Lundell T."/>
            <person name="Martin R."/>
            <person name="McLaughlin D.J."/>
            <person name="Morgenstern I."/>
            <person name="Morin E."/>
            <person name="Murat C."/>
            <person name="Nagy L.G."/>
            <person name="Nolan M."/>
            <person name="Ohm R.A."/>
            <person name="Patyshakuliyeva A."/>
            <person name="Rokas A."/>
            <person name="Ruiz-Duenas F.J."/>
            <person name="Sabat G."/>
            <person name="Salamov A."/>
            <person name="Samejima M."/>
            <person name="Schmutz J."/>
            <person name="Slot J.C."/>
            <person name="St John F."/>
            <person name="Stenlid J."/>
            <person name="Sun H."/>
            <person name="Sun S."/>
            <person name="Syed K."/>
            <person name="Tsang A."/>
            <person name="Wiebenga A."/>
            <person name="Young D."/>
            <person name="Pisabarro A."/>
            <person name="Eastwood D.C."/>
            <person name="Martin F."/>
            <person name="Cullen D."/>
            <person name="Grigoriev I.V."/>
            <person name="Hibbett D.S."/>
        </authorList>
    </citation>
    <scope>NUCLEOTIDE SEQUENCE</scope>
    <source>
        <strain evidence="2">FP-58527</strain>
    </source>
</reference>
<dbReference type="Proteomes" id="UP000015241">
    <property type="component" value="Unassembled WGS sequence"/>
</dbReference>
<sequence>MAPPKRVRCARRARAIPPSAKQSRIRIRTKRRRAIQSKRALRRSALTHYLKLPLELLLLIINAVDSQPTLAAATCVCRTFQDEAERLLYRTVSLHESDDILAFHEALARIHRRASYVRSFEVKDDGRIAPAIPKLLGILPRLTHLTHLALYLDVCFEDATRSHDVLRTLNECTFTLQSYEGYATRDSELLPFLARQRNIELLSARTQPIGSPSGVVTGPGWVIPPDALPRLTCLATDFAFFATSVQHPHTQSITHLDLSLEPLLEAELFAVLRVVGDHLVSLKYERDHEIVGAGDEHQVDPPVDFFRLMALPRLKFLDVADRISASVDLSCYADADKLAYMANPGVALETLVWRVTWLRKGRRLTAEDRASHVAGVGRLARPLLQTCRPLRRVIFQEYECAIGSPAVVFSLSSSDGALVEDERGPEELPLWSDI</sequence>
<dbReference type="AlphaFoldDB" id="S8EY41"/>
<protein>
    <submittedName>
        <fullName evidence="1">Uncharacterized protein</fullName>
    </submittedName>
</protein>
<proteinExistence type="predicted"/>
<gene>
    <name evidence="1" type="ORF">FOMPIDRAFT_1026173</name>
</gene>
<organism evidence="1 2">
    <name type="scientific">Fomitopsis schrenkii</name>
    <name type="common">Brown rot fungus</name>
    <dbReference type="NCBI Taxonomy" id="2126942"/>
    <lineage>
        <taxon>Eukaryota</taxon>
        <taxon>Fungi</taxon>
        <taxon>Dikarya</taxon>
        <taxon>Basidiomycota</taxon>
        <taxon>Agaricomycotina</taxon>
        <taxon>Agaricomycetes</taxon>
        <taxon>Polyporales</taxon>
        <taxon>Fomitopsis</taxon>
    </lineage>
</organism>